<organism evidence="2">
    <name type="scientific">uncultured Solirubrobacterales bacterium</name>
    <dbReference type="NCBI Taxonomy" id="768556"/>
    <lineage>
        <taxon>Bacteria</taxon>
        <taxon>Bacillati</taxon>
        <taxon>Actinomycetota</taxon>
        <taxon>Thermoleophilia</taxon>
        <taxon>Solirubrobacterales</taxon>
        <taxon>environmental samples</taxon>
    </lineage>
</organism>
<accession>A0A6J4TAV0</accession>
<evidence type="ECO:0000256" key="1">
    <source>
        <dbReference type="SAM" id="MobiDB-lite"/>
    </source>
</evidence>
<evidence type="ECO:0000313" key="2">
    <source>
        <dbReference type="EMBL" id="CAA9518100.1"/>
    </source>
</evidence>
<sequence>MGEHRLLRSPGRGREARRLVVDRLDARWRFLVGELEVAELGEVGERPALRGAAACGPGEVLAHDVALSRTGLQEREALGRTERRVGTDGDALRGAPAGRAPGRGLGPGRAAHEDTARQSRRSSQDRHSTAP</sequence>
<feature type="region of interest" description="Disordered" evidence="1">
    <location>
        <begin position="72"/>
        <end position="131"/>
    </location>
</feature>
<dbReference type="EMBL" id="CADCVU010000203">
    <property type="protein sequence ID" value="CAA9518100.1"/>
    <property type="molecule type" value="Genomic_DNA"/>
</dbReference>
<proteinExistence type="predicted"/>
<feature type="compositionally biased region" description="Basic and acidic residues" evidence="1">
    <location>
        <begin position="72"/>
        <end position="91"/>
    </location>
</feature>
<reference evidence="2" key="1">
    <citation type="submission" date="2020-02" db="EMBL/GenBank/DDBJ databases">
        <authorList>
            <person name="Meier V. D."/>
        </authorList>
    </citation>
    <scope>NUCLEOTIDE SEQUENCE</scope>
    <source>
        <strain evidence="2">AVDCRST_MAG45</strain>
    </source>
</reference>
<feature type="compositionally biased region" description="Basic and acidic residues" evidence="1">
    <location>
        <begin position="110"/>
        <end position="131"/>
    </location>
</feature>
<name>A0A6J4TAV0_9ACTN</name>
<dbReference type="AlphaFoldDB" id="A0A6J4TAV0"/>
<protein>
    <submittedName>
        <fullName evidence="2">Uncharacterized protein</fullName>
    </submittedName>
</protein>
<gene>
    <name evidence="2" type="ORF">AVDCRST_MAG45-2322</name>
</gene>